<evidence type="ECO:0000256" key="8">
    <source>
        <dbReference type="ARBA" id="ARBA00023054"/>
    </source>
</evidence>
<dbReference type="GO" id="GO:0043328">
    <property type="term" value="P:protein transport to vacuole involved in ubiquitin-dependent protein catabolic process via the multivesicular body sorting pathway"/>
    <property type="evidence" value="ECO:0007669"/>
    <property type="project" value="UniProtKB-UniRule"/>
</dbReference>
<keyword evidence="7 9" id="KW-0653">Protein transport</keyword>
<dbReference type="AlphaFoldDB" id="A0A0B1P2Z0"/>
<protein>
    <recommendedName>
        <fullName evidence="9">Vacuolar protein-sorting-associated protein 36</fullName>
    </recommendedName>
    <alternativeName>
        <fullName evidence="9">ESCRT-II complex subunit VPS36</fullName>
    </alternativeName>
</protein>
<dbReference type="HOGENOM" id="CLU_015433_2_0_1"/>
<evidence type="ECO:0000256" key="4">
    <source>
        <dbReference type="ARBA" id="ARBA00022753"/>
    </source>
</evidence>
<accession>A0A0B1P2Z0</accession>
<dbReference type="Gene3D" id="2.30.30.380">
    <property type="entry name" value="Zn-finger domain of Sec23/24"/>
    <property type="match status" value="1"/>
</dbReference>
<dbReference type="FunFam" id="1.10.10.10:FF:000165">
    <property type="entry name" value="Vacuolar protein sorting protein (Vps36)"/>
    <property type="match status" value="1"/>
</dbReference>
<comment type="subcellular location">
    <subcellularLocation>
        <location evidence="9">Cytoplasm</location>
    </subcellularLocation>
    <subcellularLocation>
        <location evidence="9">Endosome</location>
    </subcellularLocation>
</comment>
<dbReference type="InterPro" id="IPR036443">
    <property type="entry name" value="Znf_RanBP2_sf"/>
</dbReference>
<dbReference type="GO" id="GO:0008270">
    <property type="term" value="F:zinc ion binding"/>
    <property type="evidence" value="ECO:0007669"/>
    <property type="project" value="UniProtKB-KW"/>
</dbReference>
<keyword evidence="9" id="KW-0963">Cytoplasm</keyword>
<organism evidence="12 13">
    <name type="scientific">Uncinula necator</name>
    <name type="common">Grape powdery mildew</name>
    <dbReference type="NCBI Taxonomy" id="52586"/>
    <lineage>
        <taxon>Eukaryota</taxon>
        <taxon>Fungi</taxon>
        <taxon>Dikarya</taxon>
        <taxon>Ascomycota</taxon>
        <taxon>Pezizomycotina</taxon>
        <taxon>Leotiomycetes</taxon>
        <taxon>Erysiphales</taxon>
        <taxon>Erysiphaceae</taxon>
        <taxon>Erysiphe</taxon>
    </lineage>
</organism>
<evidence type="ECO:0000256" key="6">
    <source>
        <dbReference type="ARBA" id="ARBA00022833"/>
    </source>
</evidence>
<dbReference type="OMA" id="RVCYVDH"/>
<evidence type="ECO:0000313" key="12">
    <source>
        <dbReference type="EMBL" id="KHJ31271.1"/>
    </source>
</evidence>
<dbReference type="EMBL" id="JNVN01003039">
    <property type="protein sequence ID" value="KHJ31271.1"/>
    <property type="molecule type" value="Genomic_DNA"/>
</dbReference>
<dbReference type="SMART" id="SM00547">
    <property type="entry name" value="ZnF_RBZ"/>
    <property type="match status" value="1"/>
</dbReference>
<feature type="compositionally biased region" description="Polar residues" evidence="10">
    <location>
        <begin position="206"/>
        <end position="225"/>
    </location>
</feature>
<dbReference type="GO" id="GO:0000814">
    <property type="term" value="C:ESCRT II complex"/>
    <property type="evidence" value="ECO:0007669"/>
    <property type="project" value="UniProtKB-UniRule"/>
</dbReference>
<dbReference type="InterPro" id="IPR001876">
    <property type="entry name" value="Znf_RanBP2"/>
</dbReference>
<dbReference type="SUPFAM" id="SSF50729">
    <property type="entry name" value="PH domain-like"/>
    <property type="match status" value="2"/>
</dbReference>
<dbReference type="GO" id="GO:0031902">
    <property type="term" value="C:late endosome membrane"/>
    <property type="evidence" value="ECO:0007669"/>
    <property type="project" value="UniProtKB-UniRule"/>
</dbReference>
<dbReference type="Gene3D" id="1.10.10.10">
    <property type="entry name" value="Winged helix-like DNA-binding domain superfamily/Winged helix DNA-binding domain"/>
    <property type="match status" value="2"/>
</dbReference>
<comment type="subunit">
    <text evidence="9">Component of the endosomal sorting complex required for transport II (ESCRT-II).</text>
</comment>
<feature type="domain" description="GLUE N-terminal" evidence="11">
    <location>
        <begin position="6"/>
        <end position="319"/>
    </location>
</feature>
<name>A0A0B1P2Z0_UNCNE</name>
<dbReference type="PANTHER" id="PTHR13128">
    <property type="entry name" value="VACUOLAR PROTEIN-SORTING-ASSOCIATED PROTEIN 36"/>
    <property type="match status" value="1"/>
</dbReference>
<evidence type="ECO:0000256" key="3">
    <source>
        <dbReference type="ARBA" id="ARBA00022723"/>
    </source>
</evidence>
<evidence type="ECO:0000256" key="9">
    <source>
        <dbReference type="RuleBase" id="RU367095"/>
    </source>
</evidence>
<dbReference type="STRING" id="52586.A0A0B1P2Z0"/>
<dbReference type="Pfam" id="PF11605">
    <property type="entry name" value="Vps36_ESCRT-II"/>
    <property type="match status" value="1"/>
</dbReference>
<dbReference type="PROSITE" id="PS51495">
    <property type="entry name" value="GLUE"/>
    <property type="match status" value="1"/>
</dbReference>
<evidence type="ECO:0000256" key="10">
    <source>
        <dbReference type="SAM" id="MobiDB-lite"/>
    </source>
</evidence>
<dbReference type="PANTHER" id="PTHR13128:SF12">
    <property type="entry name" value="VACUOLAR PROTEIN-SORTING-ASSOCIATED PROTEIN 36"/>
    <property type="match status" value="1"/>
</dbReference>
<reference evidence="12 13" key="1">
    <citation type="journal article" date="2014" name="BMC Genomics">
        <title>Adaptive genomic structural variation in the grape powdery mildew pathogen, Erysiphe necator.</title>
        <authorList>
            <person name="Jones L."/>
            <person name="Riaz S."/>
            <person name="Morales-Cruz A."/>
            <person name="Amrine K.C."/>
            <person name="McGuire B."/>
            <person name="Gubler W.D."/>
            <person name="Walker M.A."/>
            <person name="Cantu D."/>
        </authorList>
    </citation>
    <scope>NUCLEOTIDE SEQUENCE [LARGE SCALE GENOMIC DNA]</scope>
    <source>
        <strain evidence="13">c</strain>
    </source>
</reference>
<evidence type="ECO:0000256" key="2">
    <source>
        <dbReference type="ARBA" id="ARBA00022448"/>
    </source>
</evidence>
<dbReference type="InterPro" id="IPR037855">
    <property type="entry name" value="Vps36"/>
</dbReference>
<dbReference type="InterPro" id="IPR021648">
    <property type="entry name" value="GLUE_dom"/>
</dbReference>
<feature type="region of interest" description="Disordered" evidence="10">
    <location>
        <begin position="200"/>
        <end position="225"/>
    </location>
</feature>
<dbReference type="GO" id="GO:0032266">
    <property type="term" value="F:phosphatidylinositol-3-phosphate binding"/>
    <property type="evidence" value="ECO:0007669"/>
    <property type="project" value="UniProtKB-UniRule"/>
</dbReference>
<comment type="function">
    <text evidence="9">Component of the ESCRT-II complex (endosomal sorting complex required for transport II), which is required for multivesicular body (MVB) formation and sorting of endosomal cargo proteins into MVBs.</text>
</comment>
<keyword evidence="2 9" id="KW-0813">Transport</keyword>
<keyword evidence="6" id="KW-0862">Zinc</keyword>
<evidence type="ECO:0000256" key="5">
    <source>
        <dbReference type="ARBA" id="ARBA00022771"/>
    </source>
</evidence>
<dbReference type="InterPro" id="IPR011993">
    <property type="entry name" value="PH-like_dom_sf"/>
</dbReference>
<dbReference type="Pfam" id="PF16988">
    <property type="entry name" value="Vps36-NZF-N"/>
    <property type="match status" value="1"/>
</dbReference>
<sequence>MFLKHLDLTSALRPVLLPGEVLLFTQDNVGIYEDKHKLDNYQNGQVYLTSHRICYIDNQKSRKNCIAIDLKDIERYEFYGGFLKSSPKIIFVPKPEKHLSSRIWTSQCNSSSNRDTPSLSRENSKTYPSAIDIKPLTSATWICPICTFSNLVPSNFDPTTANERTPVAPCSTCGVKPSWAVVFKAAILNATYENHNTSLGGDLDSEITSNTGLQSENESSELGSSFKSNSNSFQCPRCTFLNHPSLRACELCNTSLLGKENSTSPSQQIDTIGPFVNTSAHHNITNIKISFRGGGEKIFYERLKESMVQRKWLLHGAPPIPTSDNIMTNSGSNSSAVDFQVKKTVGIAGLEARRLQERQKNEKVIGSAFEDLEALMSSAQEIIALAESFASTNGNLNSDSNAVASALGLITTKEMLGSNSESLYITELTRDLTEFLTDDNRGILSKSGGIISLVDLWAKFNRARGGVELVSPHDFAKSTNQWESLKLPFRLRKFKSGVLIVQGNEHTDQKIITSIKAWLKELQTIPPEHEVPWDWQRFGRGVTAEETAERFGWSIGVAEEELEMVEEEGTLCREVGIEGTRHWINYLTI</sequence>
<keyword evidence="5" id="KW-0863">Zinc-finger</keyword>
<keyword evidence="4 9" id="KW-0967">Endosome</keyword>
<dbReference type="Pfam" id="PF04157">
    <property type="entry name" value="EAP30"/>
    <property type="match status" value="1"/>
</dbReference>
<dbReference type="GO" id="GO:0043130">
    <property type="term" value="F:ubiquitin binding"/>
    <property type="evidence" value="ECO:0007669"/>
    <property type="project" value="UniProtKB-UniRule"/>
</dbReference>
<dbReference type="SUPFAM" id="SSF46785">
    <property type="entry name" value="Winged helix' DNA-binding domain"/>
    <property type="match status" value="1"/>
</dbReference>
<proteinExistence type="inferred from homology"/>
<dbReference type="Proteomes" id="UP000030854">
    <property type="component" value="Unassembled WGS sequence"/>
</dbReference>
<keyword evidence="3" id="KW-0479">Metal-binding</keyword>
<dbReference type="FunFam" id="1.10.10.10:FF:000527">
    <property type="entry name" value="Vacuolar protein sorting protein (Vps36), putative"/>
    <property type="match status" value="1"/>
</dbReference>
<dbReference type="Gene3D" id="6.10.140.260">
    <property type="match status" value="1"/>
</dbReference>
<dbReference type="InterPro" id="IPR031558">
    <property type="entry name" value="Vps36-NZF-N"/>
</dbReference>
<evidence type="ECO:0000256" key="1">
    <source>
        <dbReference type="ARBA" id="ARBA00009697"/>
    </source>
</evidence>
<keyword evidence="8" id="KW-0175">Coiled coil</keyword>
<dbReference type="SUPFAM" id="SSF90209">
    <property type="entry name" value="Ran binding protein zinc finger-like"/>
    <property type="match status" value="1"/>
</dbReference>
<gene>
    <name evidence="12" type="ORF">EV44_g4941</name>
</gene>
<dbReference type="InterPro" id="IPR036390">
    <property type="entry name" value="WH_DNA-bd_sf"/>
</dbReference>
<evidence type="ECO:0000313" key="13">
    <source>
        <dbReference type="Proteomes" id="UP000030854"/>
    </source>
</evidence>
<dbReference type="InterPro" id="IPR040608">
    <property type="entry name" value="Snf8/Vps36"/>
</dbReference>
<comment type="caution">
    <text evidence="12">The sequence shown here is derived from an EMBL/GenBank/DDBJ whole genome shotgun (WGS) entry which is preliminary data.</text>
</comment>
<evidence type="ECO:0000259" key="11">
    <source>
        <dbReference type="PROSITE" id="PS51495"/>
    </source>
</evidence>
<comment type="similarity">
    <text evidence="1 9">Belongs to the VPS36 family.</text>
</comment>
<dbReference type="InterPro" id="IPR036388">
    <property type="entry name" value="WH-like_DNA-bd_sf"/>
</dbReference>
<evidence type="ECO:0000256" key="7">
    <source>
        <dbReference type="ARBA" id="ARBA00022927"/>
    </source>
</evidence>
<dbReference type="Gene3D" id="2.30.29.30">
    <property type="entry name" value="Pleckstrin-homology domain (PH domain)/Phosphotyrosine-binding domain (PTB)"/>
    <property type="match status" value="2"/>
</dbReference>
<keyword evidence="13" id="KW-1185">Reference proteome</keyword>